<dbReference type="Proteomes" id="UP000626092">
    <property type="component" value="Unassembled WGS sequence"/>
</dbReference>
<comment type="caution">
    <text evidence="1">The sequence shown here is derived from an EMBL/GenBank/DDBJ whole genome shotgun (WGS) entry which is preliminary data.</text>
</comment>
<dbReference type="InterPro" id="IPR055294">
    <property type="entry name" value="FBL60-like"/>
</dbReference>
<dbReference type="Gene3D" id="3.80.10.10">
    <property type="entry name" value="Ribonuclease Inhibitor"/>
    <property type="match status" value="1"/>
</dbReference>
<dbReference type="InterPro" id="IPR032675">
    <property type="entry name" value="LRR_dom_sf"/>
</dbReference>
<dbReference type="PANTHER" id="PTHR31293:SF12">
    <property type="entry name" value="RNI-LIKE SUPERFAMILY PROTEIN"/>
    <property type="match status" value="1"/>
</dbReference>
<organism evidence="1 2">
    <name type="scientific">Rhododendron simsii</name>
    <name type="common">Sims's rhododendron</name>
    <dbReference type="NCBI Taxonomy" id="118357"/>
    <lineage>
        <taxon>Eukaryota</taxon>
        <taxon>Viridiplantae</taxon>
        <taxon>Streptophyta</taxon>
        <taxon>Embryophyta</taxon>
        <taxon>Tracheophyta</taxon>
        <taxon>Spermatophyta</taxon>
        <taxon>Magnoliopsida</taxon>
        <taxon>eudicotyledons</taxon>
        <taxon>Gunneridae</taxon>
        <taxon>Pentapetalae</taxon>
        <taxon>asterids</taxon>
        <taxon>Ericales</taxon>
        <taxon>Ericaceae</taxon>
        <taxon>Ericoideae</taxon>
        <taxon>Rhodoreae</taxon>
        <taxon>Rhododendron</taxon>
    </lineage>
</organism>
<name>A0A834LLP3_RHOSS</name>
<sequence length="250" mass="27753">MSRLESVQTQIGKCSNACISSPSLKRIEFCGYGGDYQIVLNAPVLEYIEVSDCVAGGYLVKDLKSLATARLSVGLTENQKGGDSLRYGSYVTNLVNVISGSIKFLCLSGQTLEAIDYSNCSLPAFCNLTPLELDVNFLHGWKLLPNLLQSAPNLEVLDFIQRGKYREEEKQSKHNMETEISGSSSPISCEVLDIDGNYARDDCKSHHKLEFKDDDDFFNTDVPIEAEGEQDVLHIRCNNLYKFSSLPDSQ</sequence>
<keyword evidence="2" id="KW-1185">Reference proteome</keyword>
<reference evidence="1" key="1">
    <citation type="submission" date="2019-11" db="EMBL/GenBank/DDBJ databases">
        <authorList>
            <person name="Liu Y."/>
            <person name="Hou J."/>
            <person name="Li T.-Q."/>
            <person name="Guan C.-H."/>
            <person name="Wu X."/>
            <person name="Wu H.-Z."/>
            <person name="Ling F."/>
            <person name="Zhang R."/>
            <person name="Shi X.-G."/>
            <person name="Ren J.-P."/>
            <person name="Chen E.-F."/>
            <person name="Sun J.-M."/>
        </authorList>
    </citation>
    <scope>NUCLEOTIDE SEQUENCE</scope>
    <source>
        <strain evidence="1">Adult_tree_wgs_1</strain>
        <tissue evidence="1">Leaves</tissue>
    </source>
</reference>
<protein>
    <submittedName>
        <fullName evidence="1">Uncharacterized protein</fullName>
    </submittedName>
</protein>
<dbReference type="AlphaFoldDB" id="A0A834LLP3"/>
<dbReference type="SUPFAM" id="SSF52047">
    <property type="entry name" value="RNI-like"/>
    <property type="match status" value="1"/>
</dbReference>
<accession>A0A834LLP3</accession>
<dbReference type="PANTHER" id="PTHR31293">
    <property type="entry name" value="RNI-LIKE SUPERFAMILY PROTEIN"/>
    <property type="match status" value="1"/>
</dbReference>
<dbReference type="EMBL" id="WJXA01000007">
    <property type="protein sequence ID" value="KAF7139444.1"/>
    <property type="molecule type" value="Genomic_DNA"/>
</dbReference>
<proteinExistence type="predicted"/>
<gene>
    <name evidence="1" type="ORF">RHSIM_Rhsim07G0064000</name>
</gene>
<dbReference type="OrthoDB" id="612216at2759"/>
<evidence type="ECO:0000313" key="2">
    <source>
        <dbReference type="Proteomes" id="UP000626092"/>
    </source>
</evidence>
<evidence type="ECO:0000313" key="1">
    <source>
        <dbReference type="EMBL" id="KAF7139444.1"/>
    </source>
</evidence>